<name>A0A511YJA9_9FLAO</name>
<evidence type="ECO:0000313" key="2">
    <source>
        <dbReference type="EMBL" id="GEN75264.1"/>
    </source>
</evidence>
<dbReference type="Proteomes" id="UP000321863">
    <property type="component" value="Unassembled WGS sequence"/>
</dbReference>
<dbReference type="AlphaFoldDB" id="A0A511YJA9"/>
<evidence type="ECO:0000313" key="3">
    <source>
        <dbReference type="Proteomes" id="UP000321863"/>
    </source>
</evidence>
<keyword evidence="3" id="KW-1185">Reference proteome</keyword>
<protein>
    <submittedName>
        <fullName evidence="2">Uncharacterized protein</fullName>
    </submittedName>
</protein>
<comment type="caution">
    <text evidence="2">The sequence shown here is derived from an EMBL/GenBank/DDBJ whole genome shotgun (WGS) entry which is preliminary data.</text>
</comment>
<organism evidence="2 3">
    <name type="scientific">Chryseobacterium hagamense</name>
    <dbReference type="NCBI Taxonomy" id="395935"/>
    <lineage>
        <taxon>Bacteria</taxon>
        <taxon>Pseudomonadati</taxon>
        <taxon>Bacteroidota</taxon>
        <taxon>Flavobacteriia</taxon>
        <taxon>Flavobacteriales</taxon>
        <taxon>Weeksellaceae</taxon>
        <taxon>Chryseobacterium group</taxon>
        <taxon>Chryseobacterium</taxon>
    </lineage>
</organism>
<keyword evidence="1" id="KW-0175">Coiled coil</keyword>
<sequence>MKEILLDKYRQFTYDIDAKRKSISKDISLLHEKVANARDQYLSDKLDEEDYKEIKMLTKIQIEQLESELQQMVSESKELDIKTKIENALDSMENLVNLYQQGDLLTKRTIRCLIFPEKVEFDGKSFQTPKMNIVAQCIYQYNSELGNKKNRHKSVKTSNAGLVTSTGFKPVTF</sequence>
<dbReference type="OrthoDB" id="9815006at2"/>
<dbReference type="EMBL" id="BJYJ01000003">
    <property type="protein sequence ID" value="GEN75264.1"/>
    <property type="molecule type" value="Genomic_DNA"/>
</dbReference>
<reference evidence="2 3" key="1">
    <citation type="submission" date="2019-07" db="EMBL/GenBank/DDBJ databases">
        <title>Whole genome shotgun sequence of Chryseobacterium hagamense NBRC 105253.</title>
        <authorList>
            <person name="Hosoyama A."/>
            <person name="Uohara A."/>
            <person name="Ohji S."/>
            <person name="Ichikawa N."/>
        </authorList>
    </citation>
    <scope>NUCLEOTIDE SEQUENCE [LARGE SCALE GENOMIC DNA]</scope>
    <source>
        <strain evidence="2 3">NBRC 105253</strain>
    </source>
</reference>
<gene>
    <name evidence="2" type="ORF">CHA01nite_10040</name>
</gene>
<evidence type="ECO:0000256" key="1">
    <source>
        <dbReference type="SAM" id="Coils"/>
    </source>
</evidence>
<accession>A0A511YJA9</accession>
<dbReference type="RefSeq" id="WP_146940150.1">
    <property type="nucleotide sequence ID" value="NZ_BJYJ01000003.1"/>
</dbReference>
<feature type="coiled-coil region" evidence="1">
    <location>
        <begin position="55"/>
        <end position="82"/>
    </location>
</feature>
<proteinExistence type="predicted"/>